<sequence>MRFNKQELMTLANQPSHKFDKEGVLYLRERQDGFFRRNEWKETYCYKKPYRKSKSLRDLSCYGGTSKVNLERWCRLRGNLLFYFKSRDQWSEPLGVIVLEQCTVKVDPVASPLPDAPFGFYLVFEGGNSQYLAAPSEQERSSWLDVIQTASYDCMRSRLQSLQEKLELRKGQDPHLDIFMWRLQRGHCIDPSEVPICEVSISCDNLLCDGHGRPPNPVVVVHVFLPAENVWIKYAKTEVIARSSNPCFLSTVSFRHSDGLTPETRVRLTALDVRERVSHTSAPLGQAVITLSSIQESQKLRIPLRSSAGTTVGFLTMVVWNLEVEGKGSTESTPSRAVPVPAVATMALGHRRSQSLPPRLNTKMKLPHQGPLNILFANPVLQTYRFHSGLGGDICVQEIMAESKMCFLFPQQLLAVWIQEEKELLQEVSGMGELREPWHSRQVELLDRHLQLLHLYSQAKEHLQAHKGGFFKPSARKHDRTLEFAPVNLHLQRMWAQNDSLKKCGFYDVITVGAFTAHSHKSKNGGLIKLLQSLKESPTKGSLTPGSTKTMMAHDAIQAIKQLRREVVDGMKALMRLAREKQTNGMLPICDEMINKTRTLLSIWDSGLVEEALTFVEENKVINVVEDGFNLLDESLYPQTMSPYRRITQQLKLEFKSQELDDLVTPDSPCNQWPEQEPTELHNDIPSKIPTFNYANQLESLNVKSPTESERQFVIFPDCDDEAKENKCEEVNHSPVSNQEEHKSEHLKNGDDVNKQFLDTQVMCSSPSANYYKPTDEPEPWDLTQLNIEASVMCLVSKVKFLCGRCNSPAVRLRTQRGCGKQTFLNSQLTNGDENGIVAVQPANMNASNNGSLVIEPVSGNTPNSRGEVLNKAVDSVSRTVNGALSVKNGQTIRNKFTEGLDFDSIKDWTCELRPSMKKLRQAMDGLLKTARLTHSVFRVQEDRRTAQRFCNVRYRRDVCFSQALTSLVTGLMTKLWCQKPDPAFLLILCSLGPLASFESLLSYHGDEIDMWGDMTVAVEDLATVKFVLTRHVNKSRVPDEFPMPRVVGTRAALTVLLPVPDSVHSMIPLTYNQSSAVTFNVTPVFFNVGINEKATLADSLGNSKPQDKSNVDNFERLNLYYHRFKKLGIHHETRIGPGTTLSEMIENLRTTVHTKQSKNVQILHLSARICRKLKGLRFTSCKSAKDRTGMSVTLEQANILVSEYDLAEHEFQSALDCMRSKGCRRENTVKNTGVRKYAINSLQNMALPRLYRPPTGTHGSNAT</sequence>
<keyword evidence="5" id="KW-0443">Lipid metabolism</keyword>
<dbReference type="InterPro" id="IPR001849">
    <property type="entry name" value="PH_domain"/>
</dbReference>
<dbReference type="Gene3D" id="2.30.29.30">
    <property type="entry name" value="Pleckstrin-homology domain (PH domain)/Phosphotyrosine-binding domain (PTB)"/>
    <property type="match status" value="1"/>
</dbReference>
<dbReference type="Gene3D" id="2.60.40.150">
    <property type="entry name" value="C2 domain"/>
    <property type="match status" value="1"/>
</dbReference>
<evidence type="ECO:0000256" key="2">
    <source>
        <dbReference type="ARBA" id="ARBA00006306"/>
    </source>
</evidence>
<dbReference type="Pfam" id="PF00169">
    <property type="entry name" value="PH"/>
    <property type="match status" value="1"/>
</dbReference>
<organism evidence="9">
    <name type="scientific">Menopon gallinae</name>
    <name type="common">poultry shaft louse</name>
    <dbReference type="NCBI Taxonomy" id="328185"/>
    <lineage>
        <taxon>Eukaryota</taxon>
        <taxon>Metazoa</taxon>
        <taxon>Ecdysozoa</taxon>
        <taxon>Arthropoda</taxon>
        <taxon>Hexapoda</taxon>
        <taxon>Insecta</taxon>
        <taxon>Pterygota</taxon>
        <taxon>Neoptera</taxon>
        <taxon>Paraneoptera</taxon>
        <taxon>Psocodea</taxon>
        <taxon>Troctomorpha</taxon>
        <taxon>Phthiraptera</taxon>
        <taxon>Amblycera</taxon>
        <taxon>Menoponidae</taxon>
        <taxon>Menopon</taxon>
    </lineage>
</organism>
<protein>
    <recommendedName>
        <fullName evidence="3">phosphatidylinositol-3,4-bisphosphate 4-phosphatase</fullName>
        <ecNumber evidence="3">3.1.3.66</ecNumber>
    </recommendedName>
</protein>
<reference evidence="9" key="1">
    <citation type="journal article" date="2024" name="Gigascience">
        <title>Chromosome-level genome of the poultry shaft louse Menopon gallinae provides insight into the host-switching and adaptive evolution of parasitic lice.</title>
        <authorList>
            <person name="Xu Y."/>
            <person name="Ma L."/>
            <person name="Liu S."/>
            <person name="Liang Y."/>
            <person name="Liu Q."/>
            <person name="He Z."/>
            <person name="Tian L."/>
            <person name="Duan Y."/>
            <person name="Cai W."/>
            <person name="Li H."/>
            <person name="Song F."/>
        </authorList>
    </citation>
    <scope>NUCLEOTIDE SEQUENCE</scope>
    <source>
        <strain evidence="9">Cailab_2023a</strain>
    </source>
</reference>
<feature type="domain" description="PH" evidence="7">
    <location>
        <begin position="18"/>
        <end position="152"/>
    </location>
</feature>
<evidence type="ECO:0000256" key="3">
    <source>
        <dbReference type="ARBA" id="ARBA00013037"/>
    </source>
</evidence>
<evidence type="ECO:0000256" key="4">
    <source>
        <dbReference type="ARBA" id="ARBA00022801"/>
    </source>
</evidence>
<dbReference type="InterPro" id="IPR035892">
    <property type="entry name" value="C2_domain_sf"/>
</dbReference>
<dbReference type="SMART" id="SM00233">
    <property type="entry name" value="PH"/>
    <property type="match status" value="1"/>
</dbReference>
<evidence type="ECO:0000313" key="9">
    <source>
        <dbReference type="EMBL" id="KAL0280260.1"/>
    </source>
</evidence>
<dbReference type="PROSITE" id="PS50003">
    <property type="entry name" value="PH_DOMAIN"/>
    <property type="match status" value="1"/>
</dbReference>
<dbReference type="GO" id="GO:0005737">
    <property type="term" value="C:cytoplasm"/>
    <property type="evidence" value="ECO:0007669"/>
    <property type="project" value="TreeGrafter"/>
</dbReference>
<comment type="pathway">
    <text evidence="1">Signal transduction; phosphatidylinositol signaling pathway.</text>
</comment>
<dbReference type="PANTHER" id="PTHR12187:SF11">
    <property type="entry name" value="PHOSPHATIDYLINOSITOL-3,4-BISPHOSPHATE 4-PHOSPHATASE"/>
    <property type="match status" value="1"/>
</dbReference>
<evidence type="ECO:0000259" key="7">
    <source>
        <dbReference type="PROSITE" id="PS50003"/>
    </source>
</evidence>
<feature type="region of interest" description="Disordered" evidence="6">
    <location>
        <begin position="729"/>
        <end position="750"/>
    </location>
</feature>
<evidence type="ECO:0000256" key="1">
    <source>
        <dbReference type="ARBA" id="ARBA00004847"/>
    </source>
</evidence>
<dbReference type="InterPro" id="IPR039034">
    <property type="entry name" value="INPP4"/>
</dbReference>
<feature type="domain" description="C2" evidence="8">
    <location>
        <begin position="172"/>
        <end position="304"/>
    </location>
</feature>
<dbReference type="PROSITE" id="PS50004">
    <property type="entry name" value="C2"/>
    <property type="match status" value="1"/>
</dbReference>
<keyword evidence="4" id="KW-0378">Hydrolase</keyword>
<dbReference type="GO" id="GO:0016316">
    <property type="term" value="F:phosphatidylinositol-3,4-bisphosphate 4-phosphatase activity"/>
    <property type="evidence" value="ECO:0007669"/>
    <property type="project" value="UniProtKB-EC"/>
</dbReference>
<name>A0AAW2IDN5_9NEOP</name>
<comment type="similarity">
    <text evidence="2">Belongs to the inositol 3,4-bisphosphate 4-phosphatase family.</text>
</comment>
<feature type="compositionally biased region" description="Basic and acidic residues" evidence="6">
    <location>
        <begin position="739"/>
        <end position="750"/>
    </location>
</feature>
<accession>A0AAW2IDN5</accession>
<dbReference type="AlphaFoldDB" id="A0AAW2IDN5"/>
<evidence type="ECO:0000256" key="5">
    <source>
        <dbReference type="ARBA" id="ARBA00023098"/>
    </source>
</evidence>
<dbReference type="SUPFAM" id="SSF49562">
    <property type="entry name" value="C2 domain (Calcium/lipid-binding domain, CaLB)"/>
    <property type="match status" value="1"/>
</dbReference>
<dbReference type="PANTHER" id="PTHR12187">
    <property type="entry name" value="AGAP000124-PA"/>
    <property type="match status" value="1"/>
</dbReference>
<dbReference type="InterPro" id="IPR011993">
    <property type="entry name" value="PH-like_dom_sf"/>
</dbReference>
<gene>
    <name evidence="9" type="ORF">PYX00_001605</name>
</gene>
<evidence type="ECO:0000256" key="6">
    <source>
        <dbReference type="SAM" id="MobiDB-lite"/>
    </source>
</evidence>
<dbReference type="SUPFAM" id="SSF50729">
    <property type="entry name" value="PH domain-like"/>
    <property type="match status" value="1"/>
</dbReference>
<evidence type="ECO:0000259" key="8">
    <source>
        <dbReference type="PROSITE" id="PS50004"/>
    </source>
</evidence>
<dbReference type="InterPro" id="IPR000008">
    <property type="entry name" value="C2_dom"/>
</dbReference>
<proteinExistence type="inferred from homology"/>
<comment type="caution">
    <text evidence="9">The sequence shown here is derived from an EMBL/GenBank/DDBJ whole genome shotgun (WGS) entry which is preliminary data.</text>
</comment>
<dbReference type="EMBL" id="JARGDH010000001">
    <property type="protein sequence ID" value="KAL0280260.1"/>
    <property type="molecule type" value="Genomic_DNA"/>
</dbReference>
<dbReference type="EC" id="3.1.3.66" evidence="3"/>